<evidence type="ECO:0000313" key="1">
    <source>
        <dbReference type="EMBL" id="KKB84653.1"/>
    </source>
</evidence>
<dbReference type="AlphaFoldDB" id="A0A0F5LQP6"/>
<dbReference type="Proteomes" id="UP000184533">
    <property type="component" value="Unassembled WGS sequence"/>
</dbReference>
<reference evidence="1 3" key="1">
    <citation type="submission" date="2015-03" db="EMBL/GenBank/DDBJ databases">
        <authorList>
            <person name="Hassan Y.I."/>
            <person name="Lepp D."/>
            <person name="Zhou T."/>
        </authorList>
    </citation>
    <scope>NUCLEOTIDE SEQUENCE [LARGE SCALE GENOMIC DNA]</scope>
    <source>
        <strain evidence="1 3">DSM 17137</strain>
    </source>
</reference>
<reference evidence="2 4" key="2">
    <citation type="submission" date="2016-11" db="EMBL/GenBank/DDBJ databases">
        <authorList>
            <person name="Jaros S."/>
            <person name="Januszkiewicz K."/>
            <person name="Wedrychowicz H."/>
        </authorList>
    </citation>
    <scope>NUCLEOTIDE SEQUENCE [LARGE SCALE GENOMIC DNA]</scope>
    <source>
        <strain evidence="2 4">DSM 17137</strain>
    </source>
</reference>
<dbReference type="STRING" id="1121477.SAMN02745223_02972"/>
<dbReference type="EMBL" id="LAJF01000068">
    <property type="protein sequence ID" value="KKB84653.1"/>
    <property type="molecule type" value="Genomic_DNA"/>
</dbReference>
<dbReference type="EMBL" id="FQVC01000009">
    <property type="protein sequence ID" value="SHF55636.1"/>
    <property type="molecule type" value="Genomic_DNA"/>
</dbReference>
<evidence type="ECO:0000313" key="2">
    <source>
        <dbReference type="EMBL" id="SHF55636.1"/>
    </source>
</evidence>
<dbReference type="PATRIC" id="fig|1121477.3.peg.3031"/>
<organism evidence="1 3">
    <name type="scientific">Devosia limi DSM 17137</name>
    <dbReference type="NCBI Taxonomy" id="1121477"/>
    <lineage>
        <taxon>Bacteria</taxon>
        <taxon>Pseudomonadati</taxon>
        <taxon>Pseudomonadota</taxon>
        <taxon>Alphaproteobacteria</taxon>
        <taxon>Hyphomicrobiales</taxon>
        <taxon>Devosiaceae</taxon>
        <taxon>Devosia</taxon>
    </lineage>
</organism>
<dbReference type="InterPro" id="IPR022148">
    <property type="entry name" value="CopG_antitoxin"/>
</dbReference>
<sequence length="90" mass="10210">MSKTPKPVPTFASEAEERAFWEANDSSEHIDWSQAERTHLPNLKPSSTAISLRLPNGLLERIKVAANKRDVPYQSLIKTWLAEKIDASRH</sequence>
<dbReference type="RefSeq" id="WP_046135115.1">
    <property type="nucleotide sequence ID" value="NZ_FQVC01000009.1"/>
</dbReference>
<proteinExistence type="predicted"/>
<protein>
    <submittedName>
        <fullName evidence="2">Predicted DNA binding protein, CopG/RHH family</fullName>
    </submittedName>
</protein>
<dbReference type="Proteomes" id="UP000033608">
    <property type="component" value="Unassembled WGS sequence"/>
</dbReference>
<name>A0A0F5LQP6_9HYPH</name>
<keyword evidence="3" id="KW-1185">Reference proteome</keyword>
<dbReference type="OrthoDB" id="9798485at2"/>
<evidence type="ECO:0000313" key="4">
    <source>
        <dbReference type="Proteomes" id="UP000184533"/>
    </source>
</evidence>
<accession>A0A0F5LQP6</accession>
<evidence type="ECO:0000313" key="3">
    <source>
        <dbReference type="Proteomes" id="UP000033608"/>
    </source>
</evidence>
<gene>
    <name evidence="2" type="ORF">SAMN02745223_02972</name>
    <name evidence="1" type="ORF">VW29_09630</name>
</gene>
<dbReference type="Pfam" id="PF12441">
    <property type="entry name" value="CopG_antitoxin"/>
    <property type="match status" value="1"/>
</dbReference>